<organism evidence="1 2">
    <name type="scientific">Cucumis melo var. makuwa</name>
    <name type="common">Oriental melon</name>
    <dbReference type="NCBI Taxonomy" id="1194695"/>
    <lineage>
        <taxon>Eukaryota</taxon>
        <taxon>Viridiplantae</taxon>
        <taxon>Streptophyta</taxon>
        <taxon>Embryophyta</taxon>
        <taxon>Tracheophyta</taxon>
        <taxon>Spermatophyta</taxon>
        <taxon>Magnoliopsida</taxon>
        <taxon>eudicotyledons</taxon>
        <taxon>Gunneridae</taxon>
        <taxon>Pentapetalae</taxon>
        <taxon>rosids</taxon>
        <taxon>fabids</taxon>
        <taxon>Cucurbitales</taxon>
        <taxon>Cucurbitaceae</taxon>
        <taxon>Benincaseae</taxon>
        <taxon>Cucumis</taxon>
    </lineage>
</organism>
<reference evidence="1 2" key="1">
    <citation type="submission" date="2019-08" db="EMBL/GenBank/DDBJ databases">
        <title>Draft genome sequences of two oriental melons (Cucumis melo L. var makuwa).</title>
        <authorList>
            <person name="Kwon S.-Y."/>
        </authorList>
    </citation>
    <scope>NUCLEOTIDE SEQUENCE [LARGE SCALE GENOMIC DNA]</scope>
    <source>
        <strain evidence="2">cv. SW 3</strain>
        <tissue evidence="1">Leaf</tissue>
    </source>
</reference>
<gene>
    <name evidence="1" type="ORF">E6C27_scaffold404G00500</name>
</gene>
<comment type="caution">
    <text evidence="1">The sequence shown here is derived from an EMBL/GenBank/DDBJ whole genome shotgun (WGS) entry which is preliminary data.</text>
</comment>
<name>A0A5A7U8S9_CUCMM</name>
<dbReference type="AlphaFoldDB" id="A0A5A7U8S9"/>
<dbReference type="EMBL" id="SSTE01011678">
    <property type="protein sequence ID" value="KAA0050797.1"/>
    <property type="molecule type" value="Genomic_DNA"/>
</dbReference>
<protein>
    <submittedName>
        <fullName evidence="1">CACTA en-spm transposon protein</fullName>
    </submittedName>
</protein>
<proteinExistence type="predicted"/>
<sequence>MNRFVEHQMLDIFKEFWNNCHMHFKKYNDLKEASANPKHILVGRDEDWYYLCDNYMSRAFQASEDAHNQMLELQSQPTPEGTQLLSRNEIWETVLGR</sequence>
<evidence type="ECO:0000313" key="2">
    <source>
        <dbReference type="Proteomes" id="UP000321393"/>
    </source>
</evidence>
<dbReference type="Proteomes" id="UP000321393">
    <property type="component" value="Unassembled WGS sequence"/>
</dbReference>
<accession>A0A5A7U8S9</accession>
<evidence type="ECO:0000313" key="1">
    <source>
        <dbReference type="EMBL" id="KAA0050797.1"/>
    </source>
</evidence>